<evidence type="ECO:0000313" key="11">
    <source>
        <dbReference type="Proteomes" id="UP001307889"/>
    </source>
</evidence>
<dbReference type="PANTHER" id="PTHR13815:SF7">
    <property type="entry name" value="GOLGIN SUBFAMILY A MEMBER 5"/>
    <property type="match status" value="1"/>
</dbReference>
<evidence type="ECO:0000256" key="4">
    <source>
        <dbReference type="ARBA" id="ARBA00023034"/>
    </source>
</evidence>
<keyword evidence="11" id="KW-1185">Reference proteome</keyword>
<reference evidence="10 11" key="1">
    <citation type="submission" date="2023-09" db="EMBL/GenBank/DDBJ databases">
        <title>Nesidiocoris tenuis whole genome shotgun sequence.</title>
        <authorList>
            <person name="Shibata T."/>
            <person name="Shimoda M."/>
            <person name="Kobayashi T."/>
            <person name="Uehara T."/>
        </authorList>
    </citation>
    <scope>NUCLEOTIDE SEQUENCE [LARGE SCALE GENOMIC DNA]</scope>
    <source>
        <strain evidence="10 11">Japan</strain>
    </source>
</reference>
<evidence type="ECO:0000256" key="6">
    <source>
        <dbReference type="ARBA" id="ARBA00023136"/>
    </source>
</evidence>
<proteinExistence type="predicted"/>
<evidence type="ECO:0000256" key="2">
    <source>
        <dbReference type="ARBA" id="ARBA00022692"/>
    </source>
</evidence>
<dbReference type="Proteomes" id="UP001307889">
    <property type="component" value="Chromosome 4"/>
</dbReference>
<evidence type="ECO:0000256" key="9">
    <source>
        <dbReference type="SAM" id="Phobius"/>
    </source>
</evidence>
<gene>
    <name evidence="10" type="ORF">NTJ_05844</name>
</gene>
<dbReference type="PANTHER" id="PTHR13815">
    <property type="entry name" value="GOLGIN-84"/>
    <property type="match status" value="1"/>
</dbReference>
<feature type="coiled-coil region" evidence="7">
    <location>
        <begin position="131"/>
        <end position="363"/>
    </location>
</feature>
<keyword evidence="6 9" id="KW-0472">Membrane</keyword>
<evidence type="ECO:0000313" key="10">
    <source>
        <dbReference type="EMBL" id="BES93035.1"/>
    </source>
</evidence>
<keyword evidence="5 7" id="KW-0175">Coiled coil</keyword>
<evidence type="ECO:0000256" key="5">
    <source>
        <dbReference type="ARBA" id="ARBA00023054"/>
    </source>
</evidence>
<dbReference type="EMBL" id="AP028912">
    <property type="protein sequence ID" value="BES93035.1"/>
    <property type="molecule type" value="Genomic_DNA"/>
</dbReference>
<evidence type="ECO:0000256" key="8">
    <source>
        <dbReference type="SAM" id="MobiDB-lite"/>
    </source>
</evidence>
<evidence type="ECO:0000256" key="3">
    <source>
        <dbReference type="ARBA" id="ARBA00022989"/>
    </source>
</evidence>
<accession>A0ABN7ALD6</accession>
<keyword evidence="3 9" id="KW-1133">Transmembrane helix</keyword>
<name>A0ABN7ALD6_9HEMI</name>
<comment type="subcellular location">
    <subcellularLocation>
        <location evidence="1">Golgi apparatus membrane</location>
        <topology evidence="1">Single-pass type IV membrane protein</topology>
    </subcellularLocation>
</comment>
<protein>
    <submittedName>
        <fullName evidence="10">Golgin subfamily A member 5</fullName>
    </submittedName>
</protein>
<keyword evidence="4" id="KW-0333">Golgi apparatus</keyword>
<feature type="region of interest" description="Disordered" evidence="8">
    <location>
        <begin position="28"/>
        <end position="89"/>
    </location>
</feature>
<keyword evidence="2 9" id="KW-0812">Transmembrane</keyword>
<sequence length="570" mass="64950">MSWITEFAGKAEDLLNRIDNNAATVLNGKEKKQRSNNRDGDLHSVITSNDAQIRPVSSYSSTTTPVNLTPKKSAENISTSISRQSNELSRDEKLMKYLNSSVDIESLEKGNVEASTNSSPKKTNPVIEVGSSGLQTENDMLRNEVRSLNVEISLLLGRVKSAEGDAMSTKALLTKKEVELNQVRQEMLALKQQFKDLQKTNENGFLENERQKMNYKSRSELNRDMEEKMSDLQLEMHKREEQFKADLATLRIRVVEMEESLSASKADHMKEMSASKIRAEELRNELEDYKTRARKSLMDKEALIQQLKSAHQTGPAAEAMEINQLRNELETVSSELEKYEERIEIERRRTEEAALRLETVREESAAEINSVRTLLRQEAERRLAAEENCRLHAEELHKVREDLTKQLALMSERFREKVTEVAALRRQITQRGDAKPSMADAKVSTLTQALVQKQAALETTTNERNQLRLELERLKNMYGQYVTHLNTRGNVNDTDDAKAQVPTFMVESPSDTGVARKVKRAYSSLDAVSIRTGMFLRRYPLARTMVLCYGVCLHLWVCLVLFSNTPDSKM</sequence>
<feature type="transmembrane region" description="Helical" evidence="9">
    <location>
        <begin position="541"/>
        <end position="562"/>
    </location>
</feature>
<feature type="coiled-coil region" evidence="7">
    <location>
        <begin position="450"/>
        <end position="477"/>
    </location>
</feature>
<organism evidence="10 11">
    <name type="scientific">Nesidiocoris tenuis</name>
    <dbReference type="NCBI Taxonomy" id="355587"/>
    <lineage>
        <taxon>Eukaryota</taxon>
        <taxon>Metazoa</taxon>
        <taxon>Ecdysozoa</taxon>
        <taxon>Arthropoda</taxon>
        <taxon>Hexapoda</taxon>
        <taxon>Insecta</taxon>
        <taxon>Pterygota</taxon>
        <taxon>Neoptera</taxon>
        <taxon>Paraneoptera</taxon>
        <taxon>Hemiptera</taxon>
        <taxon>Heteroptera</taxon>
        <taxon>Panheteroptera</taxon>
        <taxon>Cimicomorpha</taxon>
        <taxon>Miridae</taxon>
        <taxon>Dicyphina</taxon>
        <taxon>Nesidiocoris</taxon>
    </lineage>
</organism>
<feature type="compositionally biased region" description="Polar residues" evidence="8">
    <location>
        <begin position="75"/>
        <end position="87"/>
    </location>
</feature>
<evidence type="ECO:0000256" key="7">
    <source>
        <dbReference type="SAM" id="Coils"/>
    </source>
</evidence>
<evidence type="ECO:0000256" key="1">
    <source>
        <dbReference type="ARBA" id="ARBA00004409"/>
    </source>
</evidence>
<dbReference type="InterPro" id="IPR019177">
    <property type="entry name" value="Golgin_subfamily_A_member_5"/>
</dbReference>
<dbReference type="Pfam" id="PF09787">
    <property type="entry name" value="Golgin_A5"/>
    <property type="match status" value="1"/>
</dbReference>